<sequence length="116" mass="12137">MTTRPRLANEVNWAAGIAAIGLFAVLAAVFVTAGFPGAAGFSDKGSITASIGYAMFDMPDQATFPSENFLIVFEIIDLVLVAALVVAVMLARRDDGSIRGVLTDGGRDQKRDGGDD</sequence>
<keyword evidence="1" id="KW-0812">Transmembrane</keyword>
<accession>A0A1G7PJS1</accession>
<dbReference type="Gene3D" id="1.20.120.1200">
    <property type="entry name" value="NADH-ubiquinone/plastoquinone oxidoreductase chain 6, subunit NuoJ"/>
    <property type="match status" value="1"/>
</dbReference>
<dbReference type="Proteomes" id="UP000199076">
    <property type="component" value="Unassembled WGS sequence"/>
</dbReference>
<evidence type="ECO:0000313" key="2">
    <source>
        <dbReference type="EMBL" id="SDF86483.1"/>
    </source>
</evidence>
<keyword evidence="1" id="KW-1133">Transmembrane helix</keyword>
<gene>
    <name evidence="2" type="ORF">SAMN05216218_110158</name>
</gene>
<feature type="transmembrane region" description="Helical" evidence="1">
    <location>
        <begin position="69"/>
        <end position="91"/>
    </location>
</feature>
<dbReference type="RefSeq" id="WP_092693420.1">
    <property type="nucleotide sequence ID" value="NZ_FNBK01000010.1"/>
</dbReference>
<dbReference type="STRING" id="660518.SAMN05216218_110158"/>
<reference evidence="3" key="1">
    <citation type="submission" date="2016-10" db="EMBL/GenBank/DDBJ databases">
        <authorList>
            <person name="Varghese N."/>
            <person name="Submissions S."/>
        </authorList>
    </citation>
    <scope>NUCLEOTIDE SEQUENCE [LARGE SCALE GENOMIC DNA]</scope>
    <source>
        <strain evidence="3">IBRC-M 10760</strain>
    </source>
</reference>
<name>A0A1G7PJS1_9EURY</name>
<protein>
    <submittedName>
        <fullName evidence="2">NADH-quinone oxidoreductase subunit J</fullName>
    </submittedName>
</protein>
<dbReference type="EMBL" id="FNBK01000010">
    <property type="protein sequence ID" value="SDF86483.1"/>
    <property type="molecule type" value="Genomic_DNA"/>
</dbReference>
<organism evidence="2 3">
    <name type="scientific">Halorientalis regularis</name>
    <dbReference type="NCBI Taxonomy" id="660518"/>
    <lineage>
        <taxon>Archaea</taxon>
        <taxon>Methanobacteriati</taxon>
        <taxon>Methanobacteriota</taxon>
        <taxon>Stenosarchaea group</taxon>
        <taxon>Halobacteria</taxon>
        <taxon>Halobacteriales</taxon>
        <taxon>Haloarculaceae</taxon>
        <taxon>Halorientalis</taxon>
    </lineage>
</organism>
<evidence type="ECO:0000313" key="3">
    <source>
        <dbReference type="Proteomes" id="UP000199076"/>
    </source>
</evidence>
<evidence type="ECO:0000256" key="1">
    <source>
        <dbReference type="SAM" id="Phobius"/>
    </source>
</evidence>
<keyword evidence="3" id="KW-1185">Reference proteome</keyword>
<dbReference type="InterPro" id="IPR042106">
    <property type="entry name" value="Nuo/plastoQ_OxRdtase_6_NuoJ"/>
</dbReference>
<dbReference type="AlphaFoldDB" id="A0A1G7PJS1"/>
<proteinExistence type="predicted"/>
<feature type="transmembrane region" description="Helical" evidence="1">
    <location>
        <begin position="12"/>
        <end position="35"/>
    </location>
</feature>
<dbReference type="OrthoDB" id="214784at2157"/>
<keyword evidence="1" id="KW-0472">Membrane</keyword>